<dbReference type="Proteomes" id="UP000826616">
    <property type="component" value="Chromosome"/>
</dbReference>
<evidence type="ECO:0008006" key="6">
    <source>
        <dbReference type="Google" id="ProtNLM"/>
    </source>
</evidence>
<dbReference type="Proteomes" id="UP000198956">
    <property type="component" value="Unassembled WGS sequence"/>
</dbReference>
<proteinExistence type="predicted"/>
<protein>
    <recommendedName>
        <fullName evidence="6">Prepilin-type N-terminal cleavage/methylation domain-containing protein</fullName>
    </recommendedName>
</protein>
<dbReference type="RefSeq" id="WP_057898206.1">
    <property type="nucleotide sequence ID" value="NZ_CP080764.1"/>
</dbReference>
<keyword evidence="1" id="KW-1133">Transmembrane helix</keyword>
<keyword evidence="1" id="KW-0472">Membrane</keyword>
<feature type="transmembrane region" description="Helical" evidence="1">
    <location>
        <begin position="6"/>
        <end position="31"/>
    </location>
</feature>
<evidence type="ECO:0000313" key="5">
    <source>
        <dbReference type="Proteomes" id="UP000826616"/>
    </source>
</evidence>
<evidence type="ECO:0000313" key="4">
    <source>
        <dbReference type="Proteomes" id="UP000198956"/>
    </source>
</evidence>
<name>A0A1G7ZN97_ANETH</name>
<keyword evidence="5" id="KW-1185">Reference proteome</keyword>
<evidence type="ECO:0000313" key="2">
    <source>
        <dbReference type="EMBL" id="QYY41781.1"/>
    </source>
</evidence>
<accession>A0A1G7ZN97</accession>
<keyword evidence="1" id="KW-0812">Transmembrane</keyword>
<organism evidence="3 4">
    <name type="scientific">Aneurinibacillus thermoaerophilus</name>
    <dbReference type="NCBI Taxonomy" id="143495"/>
    <lineage>
        <taxon>Bacteria</taxon>
        <taxon>Bacillati</taxon>
        <taxon>Bacillota</taxon>
        <taxon>Bacilli</taxon>
        <taxon>Bacillales</taxon>
        <taxon>Paenibacillaceae</taxon>
        <taxon>Aneurinibacillus group</taxon>
        <taxon>Aneurinibacillus</taxon>
    </lineage>
</organism>
<sequence length="129" mass="14997">MRERGFTYIEALLAMALLSAVILFVHEALYYTAREREEKMYETQGYLFAYSLVEQWKAGLTITGTSQEFRGTLYEMRLIPGRVTNRVEKCEVEVRWESRRLGRRYVRFTGYRFVPVKPGTPSATIGGLP</sequence>
<dbReference type="EMBL" id="CP080764">
    <property type="protein sequence ID" value="QYY41781.1"/>
    <property type="molecule type" value="Genomic_DNA"/>
</dbReference>
<evidence type="ECO:0000313" key="3">
    <source>
        <dbReference type="EMBL" id="SDH10158.1"/>
    </source>
</evidence>
<dbReference type="AlphaFoldDB" id="A0A1G7ZN97"/>
<evidence type="ECO:0000256" key="1">
    <source>
        <dbReference type="SAM" id="Phobius"/>
    </source>
</evidence>
<reference evidence="3 4" key="1">
    <citation type="submission" date="2016-10" db="EMBL/GenBank/DDBJ databases">
        <authorList>
            <person name="de Groot N.N."/>
        </authorList>
    </citation>
    <scope>NUCLEOTIDE SEQUENCE [LARGE SCALE GENOMIC DNA]</scope>
    <source>
        <strain evidence="3 4">L 420-91</strain>
    </source>
</reference>
<dbReference type="GeneID" id="97142246"/>
<dbReference type="EMBL" id="FNDE01000011">
    <property type="protein sequence ID" value="SDH10158.1"/>
    <property type="molecule type" value="Genomic_DNA"/>
</dbReference>
<gene>
    <name evidence="2" type="ORF">K3F53_12760</name>
    <name evidence="3" type="ORF">SAMN04489735_101175</name>
</gene>
<reference evidence="2 5" key="2">
    <citation type="submission" date="2021-08" db="EMBL/GenBank/DDBJ databases">
        <title>Complete genome sequence of the strain Aneurinibacillus thermoaerophilus CCM 8960.</title>
        <authorList>
            <person name="Musilova J."/>
            <person name="Kourilova X."/>
            <person name="Pernicova I."/>
            <person name="Bezdicek M."/>
            <person name="Lengerova M."/>
            <person name="Obruca S."/>
            <person name="Sedlar K."/>
        </authorList>
    </citation>
    <scope>NUCLEOTIDE SEQUENCE [LARGE SCALE GENOMIC DNA]</scope>
    <source>
        <strain evidence="2 5">CCM 8960</strain>
    </source>
</reference>